<gene>
    <name evidence="6" type="ORF">ONB1V03_LOCUS12204</name>
</gene>
<proteinExistence type="inferred from homology"/>
<dbReference type="InterPro" id="IPR029717">
    <property type="entry name" value="FAM193"/>
</dbReference>
<comment type="similarity">
    <text evidence="1">Belongs to the FAM193 family.</text>
</comment>
<reference evidence="6" key="1">
    <citation type="submission" date="2020-11" db="EMBL/GenBank/DDBJ databases">
        <authorList>
            <person name="Tran Van P."/>
        </authorList>
    </citation>
    <scope>NUCLEOTIDE SEQUENCE</scope>
</reference>
<dbReference type="InterPro" id="IPR031802">
    <property type="entry name" value="FAM193_C"/>
</dbReference>
<dbReference type="EMBL" id="OC924519">
    <property type="protein sequence ID" value="CAD7655561.1"/>
    <property type="molecule type" value="Genomic_DNA"/>
</dbReference>
<feature type="compositionally biased region" description="Polar residues" evidence="4">
    <location>
        <begin position="39"/>
        <end position="49"/>
    </location>
</feature>
<dbReference type="PANTHER" id="PTHR15109">
    <property type="entry name" value="AGAP004327-PA"/>
    <property type="match status" value="1"/>
</dbReference>
<name>A0A7R9M8U3_9ACAR</name>
<feature type="compositionally biased region" description="Polar residues" evidence="4">
    <location>
        <begin position="1"/>
        <end position="13"/>
    </location>
</feature>
<dbReference type="AlphaFoldDB" id="A0A7R9M8U3"/>
<dbReference type="PANTHER" id="PTHR15109:SF4">
    <property type="entry name" value="FAM193 C-TERMINAL DOMAIN-CONTAINING PROTEIN"/>
    <property type="match status" value="1"/>
</dbReference>
<feature type="region of interest" description="Disordered" evidence="4">
    <location>
        <begin position="1"/>
        <end position="91"/>
    </location>
</feature>
<evidence type="ECO:0000313" key="6">
    <source>
        <dbReference type="EMBL" id="CAD7655561.1"/>
    </source>
</evidence>
<dbReference type="Pfam" id="PF15914">
    <property type="entry name" value="FAM193_C"/>
    <property type="match status" value="1"/>
</dbReference>
<dbReference type="Proteomes" id="UP000728032">
    <property type="component" value="Unassembled WGS sequence"/>
</dbReference>
<keyword evidence="7" id="KW-1185">Reference proteome</keyword>
<keyword evidence="2" id="KW-0597">Phosphoprotein</keyword>
<evidence type="ECO:0000259" key="5">
    <source>
        <dbReference type="Pfam" id="PF15914"/>
    </source>
</evidence>
<evidence type="ECO:0000256" key="4">
    <source>
        <dbReference type="SAM" id="MobiDB-lite"/>
    </source>
</evidence>
<feature type="compositionally biased region" description="Basic residues" evidence="4">
    <location>
        <begin position="65"/>
        <end position="81"/>
    </location>
</feature>
<feature type="domain" description="FAM193 C-terminal" evidence="5">
    <location>
        <begin position="91"/>
        <end position="144"/>
    </location>
</feature>
<organism evidence="6">
    <name type="scientific">Oppiella nova</name>
    <dbReference type="NCBI Taxonomy" id="334625"/>
    <lineage>
        <taxon>Eukaryota</taxon>
        <taxon>Metazoa</taxon>
        <taxon>Ecdysozoa</taxon>
        <taxon>Arthropoda</taxon>
        <taxon>Chelicerata</taxon>
        <taxon>Arachnida</taxon>
        <taxon>Acari</taxon>
        <taxon>Acariformes</taxon>
        <taxon>Sarcoptiformes</taxon>
        <taxon>Oribatida</taxon>
        <taxon>Brachypylina</taxon>
        <taxon>Oppioidea</taxon>
        <taxon>Oppiidae</taxon>
        <taxon>Oppiella</taxon>
    </lineage>
</organism>
<dbReference type="EMBL" id="CAJPVJ010009694">
    <property type="protein sequence ID" value="CAG2172748.1"/>
    <property type="molecule type" value="Genomic_DNA"/>
</dbReference>
<sequence length="145" mass="16477">MNNNNNKTLTGGQLVNGVIPHHKQNGTVANGSAKHHSQPPLQLIQNHSLSPERVVSVDTTDSMRHISKQKQNKINRNNRKKNNTEEALSPDEVFMPKDIDLDNGELDEFEKELEAFKRFCFNSVPLKVKEKVNVNLKDIVIKKKD</sequence>
<evidence type="ECO:0000256" key="3">
    <source>
        <dbReference type="ARBA" id="ARBA00023054"/>
    </source>
</evidence>
<evidence type="ECO:0000256" key="1">
    <source>
        <dbReference type="ARBA" id="ARBA00009689"/>
    </source>
</evidence>
<evidence type="ECO:0000256" key="2">
    <source>
        <dbReference type="ARBA" id="ARBA00022553"/>
    </source>
</evidence>
<accession>A0A7R9M8U3</accession>
<dbReference type="OrthoDB" id="10044608at2759"/>
<evidence type="ECO:0000313" key="7">
    <source>
        <dbReference type="Proteomes" id="UP000728032"/>
    </source>
</evidence>
<protein>
    <recommendedName>
        <fullName evidence="5">FAM193 C-terminal domain-containing protein</fullName>
    </recommendedName>
</protein>
<keyword evidence="3" id="KW-0175">Coiled coil</keyword>